<comment type="caution">
    <text evidence="4">The sequence shown here is derived from an EMBL/GenBank/DDBJ whole genome shotgun (WGS) entry which is preliminary data.</text>
</comment>
<organism evidence="4 5">
    <name type="scientific">Euplotes crassus</name>
    <dbReference type="NCBI Taxonomy" id="5936"/>
    <lineage>
        <taxon>Eukaryota</taxon>
        <taxon>Sar</taxon>
        <taxon>Alveolata</taxon>
        <taxon>Ciliophora</taxon>
        <taxon>Intramacronucleata</taxon>
        <taxon>Spirotrichea</taxon>
        <taxon>Hypotrichia</taxon>
        <taxon>Euplotida</taxon>
        <taxon>Euplotidae</taxon>
        <taxon>Moneuplotes</taxon>
    </lineage>
</organism>
<dbReference type="SUPFAM" id="SSF57184">
    <property type="entry name" value="Growth factor receptor domain"/>
    <property type="match status" value="1"/>
</dbReference>
<keyword evidence="5" id="KW-1185">Reference proteome</keyword>
<dbReference type="PROSITE" id="PS01186">
    <property type="entry name" value="EGF_2"/>
    <property type="match status" value="1"/>
</dbReference>
<dbReference type="InterPro" id="IPR009030">
    <property type="entry name" value="Growth_fac_rcpt_cys_sf"/>
</dbReference>
<accession>A0AAD1X7W8</accession>
<evidence type="ECO:0000313" key="4">
    <source>
        <dbReference type="EMBL" id="CAI2362072.1"/>
    </source>
</evidence>
<keyword evidence="1" id="KW-1015">Disulfide bond</keyword>
<feature type="disulfide bond" evidence="1">
    <location>
        <begin position="373"/>
        <end position="382"/>
    </location>
</feature>
<dbReference type="Gene3D" id="2.10.220.10">
    <property type="entry name" value="Hormone Receptor, Insulin-like Growth Factor Receptor 1, Chain A, domain 2"/>
    <property type="match status" value="1"/>
</dbReference>
<evidence type="ECO:0000256" key="2">
    <source>
        <dbReference type="SAM" id="MobiDB-lite"/>
    </source>
</evidence>
<reference evidence="4" key="1">
    <citation type="submission" date="2023-07" db="EMBL/GenBank/DDBJ databases">
        <authorList>
            <consortium name="AG Swart"/>
            <person name="Singh M."/>
            <person name="Singh A."/>
            <person name="Seah K."/>
            <person name="Emmerich C."/>
        </authorList>
    </citation>
    <scope>NUCLEOTIDE SEQUENCE</scope>
    <source>
        <strain evidence="4">DP1</strain>
    </source>
</reference>
<name>A0AAD1X7W8_EUPCR</name>
<gene>
    <name evidence="4" type="ORF">ECRASSUSDP1_LOCUS3390</name>
</gene>
<evidence type="ECO:0000256" key="1">
    <source>
        <dbReference type="PROSITE-ProRule" id="PRU00076"/>
    </source>
</evidence>
<dbReference type="InterPro" id="IPR000742">
    <property type="entry name" value="EGF"/>
</dbReference>
<proteinExistence type="predicted"/>
<dbReference type="CDD" id="cd00064">
    <property type="entry name" value="FU"/>
    <property type="match status" value="1"/>
</dbReference>
<dbReference type="Proteomes" id="UP001295684">
    <property type="component" value="Unassembled WGS sequence"/>
</dbReference>
<comment type="caution">
    <text evidence="1">Lacks conserved residue(s) required for the propagation of feature annotation.</text>
</comment>
<dbReference type="InterPro" id="IPR006212">
    <property type="entry name" value="Furin_repeat"/>
</dbReference>
<dbReference type="SMART" id="SM00261">
    <property type="entry name" value="FU"/>
    <property type="match status" value="1"/>
</dbReference>
<dbReference type="PROSITE" id="PS50026">
    <property type="entry name" value="EGF_3"/>
    <property type="match status" value="1"/>
</dbReference>
<keyword evidence="1" id="KW-0245">EGF-like domain</keyword>
<sequence>MPSCEIYLWVLASSYYRLFCDACHKDCIECSGPTAEDCIICNYPRPFLQSGICVEKCEPDLYYPNFQNFTCIESDFYNEAMISSIPECQKGSIYSKYNLQIKINVIGSPTPSLFGSNNYLQVSVNNSRGSVNMIKLTQMAPDPSHKGGLMNIFVSQGKLQSSSLSKILTFKLHTSTLEQFPDETFVIRAETSNTCGDKAVSYLNLRNAATPTIGDMKISCPSSPCKVQEQFKIKLTGNWHDGDPTIMRLYIRILFELPDRRKIFGHISEYRKEEFEFKLPILSFKSDNNLPVHVLVEATSIVHASKILNKTIIVNNTFDGEMRSLLFKDLSIKNPVLSPLFQPARAGTECVYDSDCSHSSKCMPFGTGSFCQCIQGYSGIDCTIPSYEFALLSMKQGKCTNIHTAFKKVNCTCIKDRTAFEDTFLIWADYLIRPELVSFQMLDLANKVLDSSSDMSDKVVFSLSERFTVSYIEALSGFVKAIQYHYSNRFWKGSDELKIYFDENQKEQLLQTYEQTILVVNEYLRKISYKIGKGDPVLRLENDIAVFMIQYIDIGRMKNGDSSLDIGKDFSVTIDERFLEKSDACENLEEVKMLSIAWKIFPLKRTLSDEPDMFLKMISISFINMDLTPVQNMCNAYKIAYFSNPKPTNPSFLNCTESFSSSFSTSKIIQKCNIIQPPTLSIDSNPLQTPPKSKPTPSQSI</sequence>
<feature type="region of interest" description="Disordered" evidence="2">
    <location>
        <begin position="680"/>
        <end position="701"/>
    </location>
</feature>
<feature type="domain" description="EGF-like" evidence="3">
    <location>
        <begin position="346"/>
        <end position="383"/>
    </location>
</feature>
<dbReference type="EMBL" id="CAMPGE010003247">
    <property type="protein sequence ID" value="CAI2362072.1"/>
    <property type="molecule type" value="Genomic_DNA"/>
</dbReference>
<dbReference type="AlphaFoldDB" id="A0AAD1X7W8"/>
<protein>
    <recommendedName>
        <fullName evidence="3">EGF-like domain-containing protein</fullName>
    </recommendedName>
</protein>
<evidence type="ECO:0000259" key="3">
    <source>
        <dbReference type="PROSITE" id="PS50026"/>
    </source>
</evidence>
<dbReference type="PROSITE" id="PS00022">
    <property type="entry name" value="EGF_1"/>
    <property type="match status" value="1"/>
</dbReference>
<evidence type="ECO:0000313" key="5">
    <source>
        <dbReference type="Proteomes" id="UP001295684"/>
    </source>
</evidence>